<gene>
    <name evidence="3" type="ORF">IAC78_00555</name>
</gene>
<name>A0A9D9GR54_9BACL</name>
<reference evidence="3" key="2">
    <citation type="journal article" date="2021" name="PeerJ">
        <title>Extensive microbial diversity within the chicken gut microbiome revealed by metagenomics and culture.</title>
        <authorList>
            <person name="Gilroy R."/>
            <person name="Ravi A."/>
            <person name="Getino M."/>
            <person name="Pursley I."/>
            <person name="Horton D.L."/>
            <person name="Alikhan N.F."/>
            <person name="Baker D."/>
            <person name="Gharbi K."/>
            <person name="Hall N."/>
            <person name="Watson M."/>
            <person name="Adriaenssens E.M."/>
            <person name="Foster-Nyarko E."/>
            <person name="Jarju S."/>
            <person name="Secka A."/>
            <person name="Antonio M."/>
            <person name="Oren A."/>
            <person name="Chaudhuri R.R."/>
            <person name="La Ragione R."/>
            <person name="Hildebrand F."/>
            <person name="Pallen M.J."/>
        </authorList>
    </citation>
    <scope>NUCLEOTIDE SEQUENCE</scope>
    <source>
        <strain evidence="3">1748</strain>
    </source>
</reference>
<feature type="domain" description="Glycosyltransferase 2-like" evidence="2">
    <location>
        <begin position="7"/>
        <end position="175"/>
    </location>
</feature>
<dbReference type="InterPro" id="IPR029044">
    <property type="entry name" value="Nucleotide-diphossugar_trans"/>
</dbReference>
<dbReference type="Pfam" id="PF00535">
    <property type="entry name" value="Glycos_transf_2"/>
    <property type="match status" value="1"/>
</dbReference>
<comment type="similarity">
    <text evidence="1">Belongs to the glycosyltransferase 2 family.</text>
</comment>
<evidence type="ECO:0000313" key="4">
    <source>
        <dbReference type="Proteomes" id="UP000823629"/>
    </source>
</evidence>
<dbReference type="InterPro" id="IPR001173">
    <property type="entry name" value="Glyco_trans_2-like"/>
</dbReference>
<dbReference type="PANTHER" id="PTHR22916">
    <property type="entry name" value="GLYCOSYLTRANSFERASE"/>
    <property type="match status" value="1"/>
</dbReference>
<sequence>MEKPLVSVIVAIYNIEDYLEKCLISLANQDIKEKYEVFLVNDSSSDSSPQIIDKFVDKYPNIFKRLDTLQRDCGMVRNFALDYAKGKYICFIDGDDYLSKDYLSTFVNEMKRSGAQLVVANYFTDKDGHIKKTFNSNFIRNQVITSTKAINRLKRDITLHGYVWTKIYLKEIIDKYHLRFPIRRTFIMEDWVFTYSYLCCCSKVSILSKRIYYYVQRASSIVNSVKGTTNSQKTLNSLAVCKYISMKNNRKFSPSIIQSLFIYCFQFQKTHPTIRSFKSTHTQLKNIKKGIFSSPNYDSLSIYGFEKKAEELPQVLDLKDL</sequence>
<proteinExistence type="inferred from homology"/>
<organism evidence="3 4">
    <name type="scientific">Candidatus Scatoplasma merdavium</name>
    <dbReference type="NCBI Taxonomy" id="2840932"/>
    <lineage>
        <taxon>Bacteria</taxon>
        <taxon>Bacillati</taxon>
        <taxon>Bacillota</taxon>
        <taxon>Bacilli</taxon>
        <taxon>Bacillales</taxon>
        <taxon>Candidatus Scatoplasma</taxon>
    </lineage>
</organism>
<dbReference type="EMBL" id="JADING010000014">
    <property type="protein sequence ID" value="MBO8413961.1"/>
    <property type="molecule type" value="Genomic_DNA"/>
</dbReference>
<evidence type="ECO:0000256" key="1">
    <source>
        <dbReference type="ARBA" id="ARBA00006739"/>
    </source>
</evidence>
<accession>A0A9D9GR54</accession>
<dbReference type="CDD" id="cd00761">
    <property type="entry name" value="Glyco_tranf_GTA_type"/>
    <property type="match status" value="1"/>
</dbReference>
<evidence type="ECO:0000259" key="2">
    <source>
        <dbReference type="Pfam" id="PF00535"/>
    </source>
</evidence>
<dbReference type="Gene3D" id="3.90.550.10">
    <property type="entry name" value="Spore Coat Polysaccharide Biosynthesis Protein SpsA, Chain A"/>
    <property type="match status" value="1"/>
</dbReference>
<comment type="caution">
    <text evidence="3">The sequence shown here is derived from an EMBL/GenBank/DDBJ whole genome shotgun (WGS) entry which is preliminary data.</text>
</comment>
<evidence type="ECO:0000313" key="3">
    <source>
        <dbReference type="EMBL" id="MBO8413961.1"/>
    </source>
</evidence>
<protein>
    <submittedName>
        <fullName evidence="3">Glycosyltransferase family 2 protein</fullName>
    </submittedName>
</protein>
<dbReference type="Proteomes" id="UP000823629">
    <property type="component" value="Unassembled WGS sequence"/>
</dbReference>
<reference evidence="3" key="1">
    <citation type="submission" date="2020-10" db="EMBL/GenBank/DDBJ databases">
        <authorList>
            <person name="Gilroy R."/>
        </authorList>
    </citation>
    <scope>NUCLEOTIDE SEQUENCE</scope>
    <source>
        <strain evidence="3">1748</strain>
    </source>
</reference>
<dbReference type="AlphaFoldDB" id="A0A9D9GR54"/>
<dbReference type="SUPFAM" id="SSF53448">
    <property type="entry name" value="Nucleotide-diphospho-sugar transferases"/>
    <property type="match status" value="1"/>
</dbReference>